<evidence type="ECO:0008006" key="5">
    <source>
        <dbReference type="Google" id="ProtNLM"/>
    </source>
</evidence>
<keyword evidence="4" id="KW-1185">Reference proteome</keyword>
<evidence type="ECO:0000313" key="4">
    <source>
        <dbReference type="Proteomes" id="UP000294530"/>
    </source>
</evidence>
<evidence type="ECO:0000256" key="2">
    <source>
        <dbReference type="SAM" id="SignalP"/>
    </source>
</evidence>
<sequence length="114" mass="11988">MRVRDFLVVIFIACIAVCSSFSNAKNVAQVSKQGGGKRLLKGAGMSITSKTGVNSEERDLGGVYKSAASKLESISKSPSWSTFKLHFVGGIASTIAVLLVFAVVALTCNNGLFK</sequence>
<gene>
    <name evidence="3" type="ORF">CCR75_007121</name>
</gene>
<keyword evidence="1" id="KW-0812">Transmembrane</keyword>
<dbReference type="KEGG" id="blac:94350856"/>
<dbReference type="EMBL" id="SHOA02000018">
    <property type="protein sequence ID" value="TDH66047.1"/>
    <property type="molecule type" value="Genomic_DNA"/>
</dbReference>
<name>A0A976IBU1_BRELC</name>
<keyword evidence="1" id="KW-1133">Transmembrane helix</keyword>
<dbReference type="Proteomes" id="UP000294530">
    <property type="component" value="Unassembled WGS sequence"/>
</dbReference>
<accession>A0A976IBU1</accession>
<comment type="caution">
    <text evidence="3">The sequence shown here is derived from an EMBL/GenBank/DDBJ whole genome shotgun (WGS) entry which is preliminary data.</text>
</comment>
<keyword evidence="1" id="KW-0472">Membrane</keyword>
<protein>
    <recommendedName>
        <fullName evidence="5">Secreted RxLR effector protein</fullName>
    </recommendedName>
</protein>
<proteinExistence type="predicted"/>
<organism evidence="3 4">
    <name type="scientific">Bremia lactucae</name>
    <name type="common">Lettuce downy mildew</name>
    <dbReference type="NCBI Taxonomy" id="4779"/>
    <lineage>
        <taxon>Eukaryota</taxon>
        <taxon>Sar</taxon>
        <taxon>Stramenopiles</taxon>
        <taxon>Oomycota</taxon>
        <taxon>Peronosporomycetes</taxon>
        <taxon>Peronosporales</taxon>
        <taxon>Peronosporaceae</taxon>
        <taxon>Bremia</taxon>
    </lineage>
</organism>
<feature type="signal peptide" evidence="2">
    <location>
        <begin position="1"/>
        <end position="20"/>
    </location>
</feature>
<evidence type="ECO:0000256" key="1">
    <source>
        <dbReference type="SAM" id="Phobius"/>
    </source>
</evidence>
<reference evidence="3 4" key="1">
    <citation type="journal article" date="2021" name="Genome Biol.">
        <title>AFLAP: assembly-free linkage analysis pipeline using k-mers from genome sequencing data.</title>
        <authorList>
            <person name="Fletcher K."/>
            <person name="Zhang L."/>
            <person name="Gil J."/>
            <person name="Han R."/>
            <person name="Cavanaugh K."/>
            <person name="Michelmore R."/>
        </authorList>
    </citation>
    <scope>NUCLEOTIDE SEQUENCE [LARGE SCALE GENOMIC DNA]</scope>
    <source>
        <strain evidence="3 4">SF5</strain>
    </source>
</reference>
<evidence type="ECO:0000313" key="3">
    <source>
        <dbReference type="EMBL" id="TDH66047.1"/>
    </source>
</evidence>
<dbReference type="GeneID" id="94350856"/>
<feature type="transmembrane region" description="Helical" evidence="1">
    <location>
        <begin position="85"/>
        <end position="108"/>
    </location>
</feature>
<dbReference type="AlphaFoldDB" id="A0A976IBU1"/>
<dbReference type="RefSeq" id="XP_067815546.1">
    <property type="nucleotide sequence ID" value="XM_067965185.1"/>
</dbReference>
<keyword evidence="2" id="KW-0732">Signal</keyword>
<feature type="chain" id="PRO_5036686456" description="Secreted RxLR effector protein" evidence="2">
    <location>
        <begin position="21"/>
        <end position="114"/>
    </location>
</feature>